<dbReference type="GO" id="GO:0003676">
    <property type="term" value="F:nucleic acid binding"/>
    <property type="evidence" value="ECO:0007669"/>
    <property type="project" value="InterPro"/>
</dbReference>
<sequence>MRSKYCSVSDTDRQRIVEAYLAGKNAQMISTIMGVKRTTVNTIISKFVKDGQIEKMRRGGARLPKLTDEQTATVKSWVDADCSISLPKLKEKCLAEFGVNVSEATLSRIMKSFSYTIKRIHVLPARRNDAVTIEERWRYSQTFLELFTEVSETQIYFLDEVGFCVAMRAKRGRSLRGTRAVQVAPGLRTRNISICCAMNSQGILHYAAQTRAYNRQYFCTFLDDVFRMLDERGVTNAVLIMDNVRFHKGEEVRNLVESHGHRVMYLPPYSPFMNPIENMFSKWKDYVRRARPENEPHLIELINNASTTITSNDCNNFFRHMMSFLTRCMNREPIVDEQ</sequence>
<proteinExistence type="predicted"/>
<dbReference type="Gene3D" id="1.10.10.10">
    <property type="entry name" value="Winged helix-like DNA-binding domain superfamily/Winged helix DNA-binding domain"/>
    <property type="match status" value="1"/>
</dbReference>
<dbReference type="InterPro" id="IPR047655">
    <property type="entry name" value="Transpos_IS630-like"/>
</dbReference>
<protein>
    <submittedName>
        <fullName evidence="4">Tc1-like transposase DDE domain-containing protein</fullName>
    </submittedName>
</protein>
<dbReference type="GO" id="GO:0005634">
    <property type="term" value="C:nucleus"/>
    <property type="evidence" value="ECO:0007669"/>
    <property type="project" value="UniProtKB-SubCell"/>
</dbReference>
<evidence type="ECO:0000256" key="1">
    <source>
        <dbReference type="ARBA" id="ARBA00004123"/>
    </source>
</evidence>
<dbReference type="InterPro" id="IPR036397">
    <property type="entry name" value="RNaseH_sf"/>
</dbReference>
<dbReference type="SUPFAM" id="SSF46689">
    <property type="entry name" value="Homeodomain-like"/>
    <property type="match status" value="1"/>
</dbReference>
<dbReference type="InterPro" id="IPR038717">
    <property type="entry name" value="Tc1-like_DDE_dom"/>
</dbReference>
<name>A0A914WAU5_9BILA</name>
<dbReference type="PANTHER" id="PTHR46564:SF1">
    <property type="entry name" value="TRANSPOSASE"/>
    <property type="match status" value="1"/>
</dbReference>
<evidence type="ECO:0000259" key="2">
    <source>
        <dbReference type="Pfam" id="PF13358"/>
    </source>
</evidence>
<evidence type="ECO:0000313" key="3">
    <source>
        <dbReference type="Proteomes" id="UP000887566"/>
    </source>
</evidence>
<dbReference type="InterPro" id="IPR012337">
    <property type="entry name" value="RNaseH-like_sf"/>
</dbReference>
<accession>A0A914WAU5</accession>
<dbReference type="InterPro" id="IPR009057">
    <property type="entry name" value="Homeodomain-like_sf"/>
</dbReference>
<dbReference type="SUPFAM" id="SSF53098">
    <property type="entry name" value="Ribonuclease H-like"/>
    <property type="match status" value="1"/>
</dbReference>
<comment type="subcellular location">
    <subcellularLocation>
        <location evidence="1">Nucleus</location>
    </subcellularLocation>
</comment>
<dbReference type="Pfam" id="PF13358">
    <property type="entry name" value="DDE_3"/>
    <property type="match status" value="1"/>
</dbReference>
<organism evidence="3 4">
    <name type="scientific">Plectus sambesii</name>
    <dbReference type="NCBI Taxonomy" id="2011161"/>
    <lineage>
        <taxon>Eukaryota</taxon>
        <taxon>Metazoa</taxon>
        <taxon>Ecdysozoa</taxon>
        <taxon>Nematoda</taxon>
        <taxon>Chromadorea</taxon>
        <taxon>Plectida</taxon>
        <taxon>Plectina</taxon>
        <taxon>Plectoidea</taxon>
        <taxon>Plectidae</taxon>
        <taxon>Plectus</taxon>
    </lineage>
</organism>
<evidence type="ECO:0000313" key="4">
    <source>
        <dbReference type="WBParaSite" id="PSAMB.scaffold3492size18058.g21778.t1"/>
    </source>
</evidence>
<dbReference type="PANTHER" id="PTHR46564">
    <property type="entry name" value="TRANSPOSASE"/>
    <property type="match status" value="1"/>
</dbReference>
<keyword evidence="3" id="KW-1185">Reference proteome</keyword>
<dbReference type="AlphaFoldDB" id="A0A914WAU5"/>
<dbReference type="Proteomes" id="UP000887566">
    <property type="component" value="Unplaced"/>
</dbReference>
<dbReference type="WBParaSite" id="PSAMB.scaffold3492size18058.g21778.t1">
    <property type="protein sequence ID" value="PSAMB.scaffold3492size18058.g21778.t1"/>
    <property type="gene ID" value="PSAMB.scaffold3492size18058.g21778"/>
</dbReference>
<reference evidence="4" key="1">
    <citation type="submission" date="2022-11" db="UniProtKB">
        <authorList>
            <consortium name="WormBaseParasite"/>
        </authorList>
    </citation>
    <scope>IDENTIFICATION</scope>
</reference>
<dbReference type="NCBIfam" id="NF033545">
    <property type="entry name" value="transpos_IS630"/>
    <property type="match status" value="1"/>
</dbReference>
<feature type="domain" description="Tc1-like transposase DDE" evidence="2">
    <location>
        <begin position="154"/>
        <end position="294"/>
    </location>
</feature>
<dbReference type="InterPro" id="IPR036388">
    <property type="entry name" value="WH-like_DNA-bd_sf"/>
</dbReference>
<dbReference type="Gene3D" id="3.30.420.10">
    <property type="entry name" value="Ribonuclease H-like superfamily/Ribonuclease H"/>
    <property type="match status" value="1"/>
</dbReference>